<dbReference type="InterPro" id="IPR006015">
    <property type="entry name" value="Universal_stress_UspA"/>
</dbReference>
<dbReference type="AlphaFoldDB" id="A0A1J5Q189"/>
<dbReference type="PANTHER" id="PTHR46268:SF15">
    <property type="entry name" value="UNIVERSAL STRESS PROTEIN HP_0031"/>
    <property type="match status" value="1"/>
</dbReference>
<dbReference type="SUPFAM" id="SSF52402">
    <property type="entry name" value="Adenine nucleotide alpha hydrolases-like"/>
    <property type="match status" value="2"/>
</dbReference>
<dbReference type="CDD" id="cd00293">
    <property type="entry name" value="USP-like"/>
    <property type="match status" value="1"/>
</dbReference>
<accession>A0A1J5Q189</accession>
<name>A0A1J5Q189_9ZZZZ</name>
<dbReference type="PRINTS" id="PR01438">
    <property type="entry name" value="UNVRSLSTRESS"/>
</dbReference>
<evidence type="ECO:0000313" key="3">
    <source>
        <dbReference type="EMBL" id="OIQ77032.1"/>
    </source>
</evidence>
<gene>
    <name evidence="3" type="ORF">GALL_412790</name>
</gene>
<proteinExistence type="inferred from homology"/>
<sequence>MIKDVILNLERNKSRDSVRDYAITVARTFDAHLAGVAFADGANIPVFIMSVGLTPAVIADIMAENKEAARSAIERFEAAVKGSVLSVEHRLVEAPASFSEMARRYDLSVVMQSDNMNGVNNDILIEATLFESGRPVIVVPYIQKEGMNLDRIVCCWDGSRAAARAINDALPLLQKARAVELLIVTHEKTGNGREIRGVEIGSHLARHGIKVEVVILPAADIDVANVILSRVADCSASMIVMGGYGHSRLREFILGGATRGVLSTMTVPVFISH</sequence>
<dbReference type="EMBL" id="MLJW01001712">
    <property type="protein sequence ID" value="OIQ77032.1"/>
    <property type="molecule type" value="Genomic_DNA"/>
</dbReference>
<organism evidence="3">
    <name type="scientific">mine drainage metagenome</name>
    <dbReference type="NCBI Taxonomy" id="410659"/>
    <lineage>
        <taxon>unclassified sequences</taxon>
        <taxon>metagenomes</taxon>
        <taxon>ecological metagenomes</taxon>
    </lineage>
</organism>
<dbReference type="Pfam" id="PF00582">
    <property type="entry name" value="Usp"/>
    <property type="match status" value="1"/>
</dbReference>
<reference evidence="3" key="1">
    <citation type="submission" date="2016-10" db="EMBL/GenBank/DDBJ databases">
        <title>Sequence of Gallionella enrichment culture.</title>
        <authorList>
            <person name="Poehlein A."/>
            <person name="Muehling M."/>
            <person name="Daniel R."/>
        </authorList>
    </citation>
    <scope>NUCLEOTIDE SEQUENCE</scope>
</reference>
<comment type="caution">
    <text evidence="3">The sequence shown here is derived from an EMBL/GenBank/DDBJ whole genome shotgun (WGS) entry which is preliminary data.</text>
</comment>
<dbReference type="PANTHER" id="PTHR46268">
    <property type="entry name" value="STRESS RESPONSE PROTEIN NHAX"/>
    <property type="match status" value="1"/>
</dbReference>
<dbReference type="Gene3D" id="3.40.50.12370">
    <property type="match status" value="1"/>
</dbReference>
<evidence type="ECO:0000259" key="2">
    <source>
        <dbReference type="Pfam" id="PF00582"/>
    </source>
</evidence>
<evidence type="ECO:0000256" key="1">
    <source>
        <dbReference type="ARBA" id="ARBA00008791"/>
    </source>
</evidence>
<comment type="similarity">
    <text evidence="1">Belongs to the universal stress protein A family.</text>
</comment>
<feature type="domain" description="UspA" evidence="2">
    <location>
        <begin position="150"/>
        <end position="271"/>
    </location>
</feature>
<protein>
    <submittedName>
        <fullName evidence="3">Universal stress protein family protein</fullName>
    </submittedName>
</protein>
<dbReference type="InterPro" id="IPR006016">
    <property type="entry name" value="UspA"/>
</dbReference>